<reference evidence="8 9" key="1">
    <citation type="journal article" date="2015" name="Genome Announc.">
        <title>Expanding the biotechnology potential of lactobacilli through comparative genomics of 213 strains and associated genera.</title>
        <authorList>
            <person name="Sun Z."/>
            <person name="Harris H.M."/>
            <person name="McCann A."/>
            <person name="Guo C."/>
            <person name="Argimon S."/>
            <person name="Zhang W."/>
            <person name="Yang X."/>
            <person name="Jeffery I.B."/>
            <person name="Cooney J.C."/>
            <person name="Kagawa T.F."/>
            <person name="Liu W."/>
            <person name="Song Y."/>
            <person name="Salvetti E."/>
            <person name="Wrobel A."/>
            <person name="Rasinkangas P."/>
            <person name="Parkhill J."/>
            <person name="Rea M.C."/>
            <person name="O'Sullivan O."/>
            <person name="Ritari J."/>
            <person name="Douillard F.P."/>
            <person name="Paul Ross R."/>
            <person name="Yang R."/>
            <person name="Briner A.E."/>
            <person name="Felis G.E."/>
            <person name="de Vos W.M."/>
            <person name="Barrangou R."/>
            <person name="Klaenhammer T.R."/>
            <person name="Caufield P.W."/>
            <person name="Cui Y."/>
            <person name="Zhang H."/>
            <person name="O'Toole P.W."/>
        </authorList>
    </citation>
    <scope>NUCLEOTIDE SEQUENCE [LARGE SCALE GENOMIC DNA]</scope>
    <source>
        <strain evidence="8 9">DSM 20509</strain>
    </source>
</reference>
<keyword evidence="2 3" id="KW-0067">ATP-binding</keyword>
<dbReference type="InterPro" id="IPR027417">
    <property type="entry name" value="P-loop_NTPase"/>
</dbReference>
<comment type="similarity">
    <text evidence="3">Belongs to the RecD family. RecD2 subfamily.</text>
</comment>
<dbReference type="Gene3D" id="1.10.10.2220">
    <property type="match status" value="1"/>
</dbReference>
<keyword evidence="3" id="KW-0413">Isomerase</keyword>
<dbReference type="SUPFAM" id="SSF52540">
    <property type="entry name" value="P-loop containing nucleoside triphosphate hydrolases"/>
    <property type="match status" value="1"/>
</dbReference>
<dbReference type="Pfam" id="PF13604">
    <property type="entry name" value="AAA_30"/>
    <property type="match status" value="1"/>
</dbReference>
<dbReference type="GO" id="GO:0003677">
    <property type="term" value="F:DNA binding"/>
    <property type="evidence" value="ECO:0007669"/>
    <property type="project" value="UniProtKB-UniRule"/>
</dbReference>
<dbReference type="InterPro" id="IPR041451">
    <property type="entry name" value="RecD2_SH13"/>
</dbReference>
<dbReference type="Pfam" id="PF13538">
    <property type="entry name" value="UvrD_C_2"/>
    <property type="match status" value="1"/>
</dbReference>
<feature type="domain" description="ATP-dependent RecD2 DNA helicase SH3" evidence="6">
    <location>
        <begin position="584"/>
        <end position="650"/>
    </location>
</feature>
<accession>A0A0R2AE32</accession>
<comment type="caution">
    <text evidence="8">The sequence shown here is derived from an EMBL/GenBank/DDBJ whole genome shotgun (WGS) entry which is preliminary data.</text>
</comment>
<dbReference type="NCBIfam" id="TIGR01448">
    <property type="entry name" value="recD_rel"/>
    <property type="match status" value="1"/>
</dbReference>
<keyword evidence="3" id="KW-0238">DNA-binding</keyword>
<dbReference type="CDD" id="cd17933">
    <property type="entry name" value="DEXSc_RecD-like"/>
    <property type="match status" value="1"/>
</dbReference>
<evidence type="ECO:0000313" key="9">
    <source>
        <dbReference type="Proteomes" id="UP000051008"/>
    </source>
</evidence>
<dbReference type="InterPro" id="IPR027785">
    <property type="entry name" value="UvrD-like_helicase_C"/>
</dbReference>
<name>A0A0R2AE32_9LACO</name>
<dbReference type="PANTHER" id="PTHR43788:SF6">
    <property type="entry name" value="DNA HELICASE B"/>
    <property type="match status" value="1"/>
</dbReference>
<protein>
    <recommendedName>
        <fullName evidence="3">ATP-dependent RecD2 DNA helicase</fullName>
        <ecNumber evidence="3">5.6.2.3</ecNumber>
    </recommendedName>
    <alternativeName>
        <fullName evidence="3">DNA 5'-3' helicase subunit RecD2</fullName>
    </alternativeName>
</protein>
<evidence type="ECO:0000259" key="6">
    <source>
        <dbReference type="Pfam" id="PF18335"/>
    </source>
</evidence>
<dbReference type="GO" id="GO:0017116">
    <property type="term" value="F:single-stranded DNA helicase activity"/>
    <property type="evidence" value="ECO:0007669"/>
    <property type="project" value="TreeGrafter"/>
</dbReference>
<dbReference type="InterPro" id="IPR055446">
    <property type="entry name" value="RecD2_N_OB"/>
</dbReference>
<dbReference type="GO" id="GO:0043139">
    <property type="term" value="F:5'-3' DNA helicase activity"/>
    <property type="evidence" value="ECO:0007669"/>
    <property type="project" value="UniProtKB-UniRule"/>
</dbReference>
<dbReference type="GO" id="GO:0009338">
    <property type="term" value="C:exodeoxyribonuclease V complex"/>
    <property type="evidence" value="ECO:0007669"/>
    <property type="project" value="TreeGrafter"/>
</dbReference>
<dbReference type="InterPro" id="IPR029493">
    <property type="entry name" value="RecD2-like_HHH"/>
</dbReference>
<dbReference type="EC" id="5.6.2.3" evidence="3"/>
<keyword evidence="3 8" id="KW-0347">Helicase</keyword>
<comment type="function">
    <text evidence="3">DNA-dependent ATPase and ATP-dependent 5'-3' DNA helicase. Has no activity on blunt DNA or DNA with 3'-overhangs, requires at least 10 bases of 5'-ssDNA for helicase activity.</text>
</comment>
<dbReference type="EMBL" id="AYYP01000022">
    <property type="protein sequence ID" value="KRM64965.1"/>
    <property type="molecule type" value="Genomic_DNA"/>
</dbReference>
<feature type="domain" description="ATP-dependent RecD2 DNA helicase OB-fold" evidence="7">
    <location>
        <begin position="19"/>
        <end position="95"/>
    </location>
</feature>
<dbReference type="GO" id="GO:0006310">
    <property type="term" value="P:DNA recombination"/>
    <property type="evidence" value="ECO:0007669"/>
    <property type="project" value="InterPro"/>
</dbReference>
<dbReference type="PATRIC" id="fig|1423718.3.peg.1681"/>
<comment type="catalytic activity">
    <reaction evidence="3">
        <text>ATP + H2O = ADP + phosphate + H(+)</text>
        <dbReference type="Rhea" id="RHEA:13065"/>
        <dbReference type="ChEBI" id="CHEBI:15377"/>
        <dbReference type="ChEBI" id="CHEBI:15378"/>
        <dbReference type="ChEBI" id="CHEBI:30616"/>
        <dbReference type="ChEBI" id="CHEBI:43474"/>
        <dbReference type="ChEBI" id="CHEBI:456216"/>
        <dbReference type="EC" id="5.6.2.3"/>
    </reaction>
</comment>
<dbReference type="GO" id="GO:0016887">
    <property type="term" value="F:ATP hydrolysis activity"/>
    <property type="evidence" value="ECO:0007669"/>
    <property type="project" value="RHEA"/>
</dbReference>
<dbReference type="GO" id="GO:0005524">
    <property type="term" value="F:ATP binding"/>
    <property type="evidence" value="ECO:0007669"/>
    <property type="project" value="UniProtKB-UniRule"/>
</dbReference>
<sequence length="804" mass="89289">MIKTEELNLFAGNSTATNKSLVGVVKHILFEAQDTFYKVLVVKALEHDFEWAKSQITVVGNFSDIKEGGRYRFFGRLVAHPTYGEQFRVDNYQLEVATTAEGLIAYFASENFPGIGKKTAAKIVAKLGTDAISKILASQSVLADLALSAKQRQTIVEVLQANNGMEQIIVGLNSFGFSGNLANKVYNAYHEQALDIIHENPYRLARDISGISFSRADQIAEELGFASNDPNRIEAAIFQVLYEANDQEGHTYLTLRQVVSEAQAYLEAGRNEEIDPNEIADMMIKLAEQRKIVPEGKLVYLKRNYYAELKIAENCYRLVKDKDQPEFSATKLAHALRIVEKKLGIDYDHDQLEAIKAAIVAPVFLLTGGPGTGKTTIIKGIIEAYCLLYDLNPQAIKLAAPTGRAAKRMSEVTGLTASTIHRLLGLNGNEEDEFEPKEVTGNLLIVDESSMVDTHLMETLLEAIPSGMQVILVGDRNQLPSVGAGQVFSDLLDSDVLPKKELSKIYRQGEGSTIVTLAHKVQEGKLPADLLVKQADRSFINCQPNQVPQVIEQVVKIALAKGIKQDEIQLLAPMYKGIAGVDALNELIQGIFNPRKANKKEVTYLNQQFRIGDRVLHLVNNPEENIFNGDIGKIVGIEDSKKEQQLIVAFDSNEVTFDTKNWNNLRLAYCLSIHKSQGSEFPVVILPLVRQFSRMLTRNLLYTAITRAKQKLIMVGDPSAFKLSVETLSLNRQTSLKQRLTEVFETDQSRKEDADTVQVAAEQTTEGQVTQERILTMALIEGNQIEPLIGLDGLSPYDFMEKVN</sequence>
<feature type="domain" description="ATP-dependent RecD2 DNA helicase-like helix-hairpin-helix" evidence="5">
    <location>
        <begin position="162"/>
        <end position="252"/>
    </location>
</feature>
<evidence type="ECO:0000259" key="5">
    <source>
        <dbReference type="Pfam" id="PF14490"/>
    </source>
</evidence>
<keyword evidence="9" id="KW-1185">Reference proteome</keyword>
<dbReference type="InterPro" id="IPR050534">
    <property type="entry name" value="Coronavir_polyprotein_1ab"/>
</dbReference>
<feature type="domain" description="UvrD-like helicase C-terminal" evidence="4">
    <location>
        <begin position="667"/>
        <end position="715"/>
    </location>
</feature>
<feature type="binding site" evidence="3">
    <location>
        <begin position="371"/>
        <end position="375"/>
    </location>
    <ligand>
        <name>ATP</name>
        <dbReference type="ChEBI" id="CHEBI:30616"/>
    </ligand>
</feature>
<proteinExistence type="inferred from homology"/>
<evidence type="ECO:0000313" key="8">
    <source>
        <dbReference type="EMBL" id="KRM64965.1"/>
    </source>
</evidence>
<evidence type="ECO:0000259" key="7">
    <source>
        <dbReference type="Pfam" id="PF23139"/>
    </source>
</evidence>
<dbReference type="PANTHER" id="PTHR43788">
    <property type="entry name" value="DNA2/NAM7 HELICASE FAMILY MEMBER"/>
    <property type="match status" value="1"/>
</dbReference>
<dbReference type="Pfam" id="PF23139">
    <property type="entry name" value="OB_YrrC"/>
    <property type="match status" value="1"/>
</dbReference>
<gene>
    <name evidence="3" type="primary">recD2</name>
    <name evidence="8" type="ORF">FC14_GL001616</name>
</gene>
<dbReference type="Gene3D" id="2.30.30.940">
    <property type="match status" value="1"/>
</dbReference>
<organism evidence="8 9">
    <name type="scientific">Ligilactobacillus agilis DSM 20509</name>
    <dbReference type="NCBI Taxonomy" id="1423718"/>
    <lineage>
        <taxon>Bacteria</taxon>
        <taxon>Bacillati</taxon>
        <taxon>Bacillota</taxon>
        <taxon>Bacilli</taxon>
        <taxon>Lactobacillales</taxon>
        <taxon>Lactobacillaceae</taxon>
        <taxon>Ligilactobacillus</taxon>
    </lineage>
</organism>
<dbReference type="HAMAP" id="MF_01488">
    <property type="entry name" value="RecD2"/>
    <property type="match status" value="1"/>
</dbReference>
<dbReference type="Proteomes" id="UP000051008">
    <property type="component" value="Unassembled WGS sequence"/>
</dbReference>
<keyword evidence="1 3" id="KW-0547">Nucleotide-binding</keyword>
<evidence type="ECO:0000256" key="3">
    <source>
        <dbReference type="HAMAP-Rule" id="MF_01488"/>
    </source>
</evidence>
<evidence type="ECO:0000259" key="4">
    <source>
        <dbReference type="Pfam" id="PF13538"/>
    </source>
</evidence>
<dbReference type="AlphaFoldDB" id="A0A0R2AE32"/>
<evidence type="ECO:0000256" key="1">
    <source>
        <dbReference type="ARBA" id="ARBA00022741"/>
    </source>
</evidence>
<dbReference type="CDD" id="cd18809">
    <property type="entry name" value="SF1_C_RecD"/>
    <property type="match status" value="1"/>
</dbReference>
<dbReference type="Pfam" id="PF18335">
    <property type="entry name" value="SH3_13"/>
    <property type="match status" value="1"/>
</dbReference>
<dbReference type="Pfam" id="PF14490">
    <property type="entry name" value="HHH_RecD2"/>
    <property type="match status" value="1"/>
</dbReference>
<keyword evidence="3" id="KW-0378">Hydrolase</keyword>
<evidence type="ECO:0000256" key="2">
    <source>
        <dbReference type="ARBA" id="ARBA00022840"/>
    </source>
</evidence>
<dbReference type="InterPro" id="IPR006345">
    <property type="entry name" value="RecD2"/>
</dbReference>
<dbReference type="Gene3D" id="3.40.50.300">
    <property type="entry name" value="P-loop containing nucleotide triphosphate hydrolases"/>
    <property type="match status" value="2"/>
</dbReference>